<dbReference type="PANTHER" id="PTHR43280:SF10">
    <property type="entry name" value="REGULATORY PROTEIN POCR"/>
    <property type="match status" value="1"/>
</dbReference>
<evidence type="ECO:0000259" key="5">
    <source>
        <dbReference type="PROSITE" id="PS01124"/>
    </source>
</evidence>
<sequence length="789" mass="90566">MWLAGLKPRKYLSHIFISIALSSILAVVIFSLIIYFNATRIFQEKEYSSSAKSLAQVKYNLNQMDSSIKSLSNYLFLNNEIRAIMYSKEPFGDMVELILNVNRLTGVILSSNNFIDSVSIYNSYINEFFYIGRPLYFEDTVLQETINANQPIPRLKPVFRKIENVGGKPERLENVITYYMYDNTDGHNHVDGSIILNVKYSWFMDNVNMINMTDKSLNDQVFILDDKQRFIDNESSAASDFKSSLKTAYLNHVNHSADGKNQGFFESKLDGTNYFVTYVFADHIGFTLLKIEQSSVVYKHIHTLRTTVIWVTIMFLVLILLASAVVSKSTYRPISNLLKHFISTGGQSANEASLKDEISYIGNSYKQSLTNLEALKQEKDQYRNRMREFWIKKLLIGSYNLSEHEYGELTADKSIMELLDGDIYICVIKIDHYNKFRTTYNDKYRKLLKFAILNISTEMLSGPFAVDGADMDDDNVTLIIGARPDTPDALDTIVDGLKQAQANTRQYYNLSFTASVSEKTTNIIEISKVYNNALAHSVYRFVRGRMSVITQGERNVDDGNPFLFDYPTVLEDKMMEIIKLGKSDDFEANLQKFFHVIEPLEYDHIIISLIRLTDRLKRTLDVVSASKIEPVIFDFSKISRELLELETIEDGYQLIVESVKEIIDKDGDDALQARNSAIITSVTDFIAGNYYEPNLSQDQLAAQMKISSRRLSRIFRDGMQLSIPEYINEVRLNKATEWLEKTELSIHQVISKIGIENETYFYAIFKKKFGVTPREYALQKKMHSGKSAR</sequence>
<dbReference type="EMBL" id="BDQX01000390">
    <property type="protein sequence ID" value="GBG11195.1"/>
    <property type="molecule type" value="Genomic_DNA"/>
</dbReference>
<accession>A0A2R5EYJ6</accession>
<evidence type="ECO:0000256" key="2">
    <source>
        <dbReference type="ARBA" id="ARBA00023125"/>
    </source>
</evidence>
<evidence type="ECO:0000256" key="1">
    <source>
        <dbReference type="ARBA" id="ARBA00023015"/>
    </source>
</evidence>
<protein>
    <submittedName>
        <fullName evidence="6">AraC family transcriptional regulator</fullName>
    </submittedName>
</protein>
<dbReference type="InterPro" id="IPR018062">
    <property type="entry name" value="HTH_AraC-typ_CS"/>
</dbReference>
<keyword evidence="4" id="KW-0812">Transmembrane</keyword>
<keyword evidence="4" id="KW-0472">Membrane</keyword>
<proteinExistence type="predicted"/>
<dbReference type="PROSITE" id="PS00041">
    <property type="entry name" value="HTH_ARAC_FAMILY_1"/>
    <property type="match status" value="1"/>
</dbReference>
<dbReference type="GO" id="GO:0043565">
    <property type="term" value="F:sequence-specific DNA binding"/>
    <property type="evidence" value="ECO:0007669"/>
    <property type="project" value="InterPro"/>
</dbReference>
<keyword evidence="2" id="KW-0238">DNA-binding</keyword>
<evidence type="ECO:0000256" key="4">
    <source>
        <dbReference type="SAM" id="Phobius"/>
    </source>
</evidence>
<dbReference type="InterPro" id="IPR018060">
    <property type="entry name" value="HTH_AraC"/>
</dbReference>
<feature type="domain" description="HTH araC/xylS-type" evidence="5">
    <location>
        <begin position="680"/>
        <end position="779"/>
    </location>
</feature>
<dbReference type="SUPFAM" id="SSF46689">
    <property type="entry name" value="Homeodomain-like"/>
    <property type="match status" value="1"/>
</dbReference>
<dbReference type="Gene3D" id="1.10.10.60">
    <property type="entry name" value="Homeodomain-like"/>
    <property type="match status" value="2"/>
</dbReference>
<dbReference type="RefSeq" id="WP_108995537.1">
    <property type="nucleotide sequence ID" value="NZ_BDQX01000390.1"/>
</dbReference>
<evidence type="ECO:0000256" key="3">
    <source>
        <dbReference type="ARBA" id="ARBA00023163"/>
    </source>
</evidence>
<reference evidence="6 7" key="1">
    <citation type="submission" date="2017-08" db="EMBL/GenBank/DDBJ databases">
        <title>Substantial Increase in Enzyme Production by Combined Drug-Resistance Mutations in Paenibacillus agaridevorans.</title>
        <authorList>
            <person name="Tanaka Y."/>
            <person name="Funane K."/>
            <person name="Hosaka T."/>
            <person name="Shiwa Y."/>
            <person name="Fujita N."/>
            <person name="Miyazaki T."/>
            <person name="Yoshikawa H."/>
            <person name="Murakami K."/>
            <person name="Kasahara K."/>
            <person name="Inaoka T."/>
            <person name="Hiraga Y."/>
            <person name="Ochi K."/>
        </authorList>
    </citation>
    <scope>NUCLEOTIDE SEQUENCE [LARGE SCALE GENOMIC DNA]</scope>
    <source>
        <strain evidence="6 7">T-3040</strain>
    </source>
</reference>
<dbReference type="SMART" id="SM00342">
    <property type="entry name" value="HTH_ARAC"/>
    <property type="match status" value="1"/>
</dbReference>
<keyword evidence="1" id="KW-0805">Transcription regulation</keyword>
<gene>
    <name evidence="6" type="ORF">PAT3040_05984</name>
</gene>
<feature type="transmembrane region" description="Helical" evidence="4">
    <location>
        <begin position="308"/>
        <end position="326"/>
    </location>
</feature>
<dbReference type="PANTHER" id="PTHR43280">
    <property type="entry name" value="ARAC-FAMILY TRANSCRIPTIONAL REGULATOR"/>
    <property type="match status" value="1"/>
</dbReference>
<dbReference type="AlphaFoldDB" id="A0A2R5EYJ6"/>
<feature type="transmembrane region" description="Helical" evidence="4">
    <location>
        <begin position="12"/>
        <end position="36"/>
    </location>
</feature>
<name>A0A2R5EYJ6_9BACL</name>
<evidence type="ECO:0000313" key="6">
    <source>
        <dbReference type="EMBL" id="GBG11195.1"/>
    </source>
</evidence>
<keyword evidence="4" id="KW-1133">Transmembrane helix</keyword>
<organism evidence="6 7">
    <name type="scientific">Paenibacillus agaridevorans</name>
    <dbReference type="NCBI Taxonomy" id="171404"/>
    <lineage>
        <taxon>Bacteria</taxon>
        <taxon>Bacillati</taxon>
        <taxon>Bacillota</taxon>
        <taxon>Bacilli</taxon>
        <taxon>Bacillales</taxon>
        <taxon>Paenibacillaceae</taxon>
        <taxon>Paenibacillus</taxon>
    </lineage>
</organism>
<keyword evidence="3" id="KW-0804">Transcription</keyword>
<keyword evidence="7" id="KW-1185">Reference proteome</keyword>
<dbReference type="Pfam" id="PF12833">
    <property type="entry name" value="HTH_18"/>
    <property type="match status" value="1"/>
</dbReference>
<dbReference type="InterPro" id="IPR009057">
    <property type="entry name" value="Homeodomain-like_sf"/>
</dbReference>
<dbReference type="Proteomes" id="UP000245202">
    <property type="component" value="Unassembled WGS sequence"/>
</dbReference>
<comment type="caution">
    <text evidence="6">The sequence shown here is derived from an EMBL/GenBank/DDBJ whole genome shotgun (WGS) entry which is preliminary data.</text>
</comment>
<dbReference type="PROSITE" id="PS01124">
    <property type="entry name" value="HTH_ARAC_FAMILY_2"/>
    <property type="match status" value="1"/>
</dbReference>
<dbReference type="GO" id="GO:0003700">
    <property type="term" value="F:DNA-binding transcription factor activity"/>
    <property type="evidence" value="ECO:0007669"/>
    <property type="project" value="InterPro"/>
</dbReference>
<evidence type="ECO:0000313" key="7">
    <source>
        <dbReference type="Proteomes" id="UP000245202"/>
    </source>
</evidence>